<dbReference type="Pfam" id="PF07690">
    <property type="entry name" value="MFS_1"/>
    <property type="match status" value="1"/>
</dbReference>
<evidence type="ECO:0000256" key="5">
    <source>
        <dbReference type="SAM" id="Phobius"/>
    </source>
</evidence>
<dbReference type="PRINTS" id="PR01036">
    <property type="entry name" value="TCRTETB"/>
</dbReference>
<reference evidence="7" key="1">
    <citation type="submission" date="2023-03" db="EMBL/GenBank/DDBJ databases">
        <title>Massive genome expansion in bonnet fungi (Mycena s.s.) driven by repeated elements and novel gene families across ecological guilds.</title>
        <authorList>
            <consortium name="Lawrence Berkeley National Laboratory"/>
            <person name="Harder C.B."/>
            <person name="Miyauchi S."/>
            <person name="Viragh M."/>
            <person name="Kuo A."/>
            <person name="Thoen E."/>
            <person name="Andreopoulos B."/>
            <person name="Lu D."/>
            <person name="Skrede I."/>
            <person name="Drula E."/>
            <person name="Henrissat B."/>
            <person name="Morin E."/>
            <person name="Kohler A."/>
            <person name="Barry K."/>
            <person name="LaButti K."/>
            <person name="Morin E."/>
            <person name="Salamov A."/>
            <person name="Lipzen A."/>
            <person name="Mereny Z."/>
            <person name="Hegedus B."/>
            <person name="Baldrian P."/>
            <person name="Stursova M."/>
            <person name="Weitz H."/>
            <person name="Taylor A."/>
            <person name="Grigoriev I.V."/>
            <person name="Nagy L.G."/>
            <person name="Martin F."/>
            <person name="Kauserud H."/>
        </authorList>
    </citation>
    <scope>NUCLEOTIDE SEQUENCE</scope>
    <source>
        <strain evidence="7">CBHHK002</strain>
    </source>
</reference>
<evidence type="ECO:0000256" key="1">
    <source>
        <dbReference type="ARBA" id="ARBA00004141"/>
    </source>
</evidence>
<feature type="transmembrane region" description="Helical" evidence="5">
    <location>
        <begin position="412"/>
        <end position="434"/>
    </location>
</feature>
<evidence type="ECO:0000313" key="7">
    <source>
        <dbReference type="EMBL" id="KAJ7352422.1"/>
    </source>
</evidence>
<dbReference type="PROSITE" id="PS50850">
    <property type="entry name" value="MFS"/>
    <property type="match status" value="1"/>
</dbReference>
<feature type="transmembrane region" description="Helical" evidence="5">
    <location>
        <begin position="50"/>
        <end position="75"/>
    </location>
</feature>
<dbReference type="GO" id="GO:0022857">
    <property type="term" value="F:transmembrane transporter activity"/>
    <property type="evidence" value="ECO:0007669"/>
    <property type="project" value="InterPro"/>
</dbReference>
<protein>
    <submittedName>
        <fullName evidence="7">Transporter</fullName>
    </submittedName>
</protein>
<feature type="transmembrane region" description="Helical" evidence="5">
    <location>
        <begin position="284"/>
        <end position="301"/>
    </location>
</feature>
<evidence type="ECO:0000256" key="2">
    <source>
        <dbReference type="ARBA" id="ARBA00022692"/>
    </source>
</evidence>
<accession>A0AAD7EUC9</accession>
<dbReference type="Gene3D" id="1.20.1250.20">
    <property type="entry name" value="MFS general substrate transporter like domains"/>
    <property type="match status" value="1"/>
</dbReference>
<evidence type="ECO:0000256" key="3">
    <source>
        <dbReference type="ARBA" id="ARBA00022989"/>
    </source>
</evidence>
<comment type="subcellular location">
    <subcellularLocation>
        <location evidence="1">Membrane</location>
        <topology evidence="1">Multi-pass membrane protein</topology>
    </subcellularLocation>
</comment>
<feature type="transmembrane region" description="Helical" evidence="5">
    <location>
        <begin position="203"/>
        <end position="228"/>
    </location>
</feature>
<feature type="transmembrane region" description="Helical" evidence="5">
    <location>
        <begin position="519"/>
        <end position="541"/>
    </location>
</feature>
<feature type="transmembrane region" description="Helical" evidence="5">
    <location>
        <begin position="361"/>
        <end position="379"/>
    </location>
</feature>
<dbReference type="CDD" id="cd17502">
    <property type="entry name" value="MFS_Azr1_MDR_like"/>
    <property type="match status" value="1"/>
</dbReference>
<organism evidence="7 8">
    <name type="scientific">Mycena albidolilacea</name>
    <dbReference type="NCBI Taxonomy" id="1033008"/>
    <lineage>
        <taxon>Eukaryota</taxon>
        <taxon>Fungi</taxon>
        <taxon>Dikarya</taxon>
        <taxon>Basidiomycota</taxon>
        <taxon>Agaricomycotina</taxon>
        <taxon>Agaricomycetes</taxon>
        <taxon>Agaricomycetidae</taxon>
        <taxon>Agaricales</taxon>
        <taxon>Marasmiineae</taxon>
        <taxon>Mycenaceae</taxon>
        <taxon>Mycena</taxon>
    </lineage>
</organism>
<feature type="transmembrane region" description="Helical" evidence="5">
    <location>
        <begin position="176"/>
        <end position="197"/>
    </location>
</feature>
<feature type="transmembrane region" description="Helical" evidence="5">
    <location>
        <begin position="117"/>
        <end position="137"/>
    </location>
</feature>
<keyword evidence="3 5" id="KW-1133">Transmembrane helix</keyword>
<feature type="transmembrane region" description="Helical" evidence="5">
    <location>
        <begin position="87"/>
        <end position="110"/>
    </location>
</feature>
<dbReference type="AlphaFoldDB" id="A0AAD7EUC9"/>
<dbReference type="InterPro" id="IPR036259">
    <property type="entry name" value="MFS_trans_sf"/>
</dbReference>
<feature type="transmembrane region" description="Helical" evidence="5">
    <location>
        <begin position="321"/>
        <end position="341"/>
    </location>
</feature>
<feature type="domain" description="Major facilitator superfamily (MFS) profile" evidence="6">
    <location>
        <begin position="53"/>
        <end position="545"/>
    </location>
</feature>
<gene>
    <name evidence="7" type="ORF">DFH08DRAFT_858879</name>
</gene>
<evidence type="ECO:0000256" key="4">
    <source>
        <dbReference type="ARBA" id="ARBA00023136"/>
    </source>
</evidence>
<dbReference type="InterPro" id="IPR020846">
    <property type="entry name" value="MFS_dom"/>
</dbReference>
<dbReference type="SUPFAM" id="SSF103473">
    <property type="entry name" value="MFS general substrate transporter"/>
    <property type="match status" value="1"/>
</dbReference>
<evidence type="ECO:0000313" key="8">
    <source>
        <dbReference type="Proteomes" id="UP001218218"/>
    </source>
</evidence>
<dbReference type="PANTHER" id="PTHR23501:SF198">
    <property type="entry name" value="AZOLE RESISTANCE PROTEIN 1-RELATED"/>
    <property type="match status" value="1"/>
</dbReference>
<feature type="transmembrane region" description="Helical" evidence="5">
    <location>
        <begin position="386"/>
        <end position="406"/>
    </location>
</feature>
<dbReference type="PANTHER" id="PTHR23501">
    <property type="entry name" value="MAJOR FACILITATOR SUPERFAMILY"/>
    <property type="match status" value="1"/>
</dbReference>
<dbReference type="GO" id="GO:0005886">
    <property type="term" value="C:plasma membrane"/>
    <property type="evidence" value="ECO:0007669"/>
    <property type="project" value="TreeGrafter"/>
</dbReference>
<dbReference type="EMBL" id="JARIHO010000012">
    <property type="protein sequence ID" value="KAJ7352422.1"/>
    <property type="molecule type" value="Genomic_DNA"/>
</dbReference>
<feature type="transmembrane region" description="Helical" evidence="5">
    <location>
        <begin position="249"/>
        <end position="272"/>
    </location>
</feature>
<dbReference type="Proteomes" id="UP001218218">
    <property type="component" value="Unassembled WGS sequence"/>
</dbReference>
<evidence type="ECO:0000259" key="6">
    <source>
        <dbReference type="PROSITE" id="PS50850"/>
    </source>
</evidence>
<keyword evidence="8" id="KW-1185">Reference proteome</keyword>
<dbReference type="InterPro" id="IPR011701">
    <property type="entry name" value="MFS"/>
</dbReference>
<keyword evidence="4 5" id="KW-0472">Membrane</keyword>
<name>A0AAD7EUC9_9AGAR</name>
<comment type="caution">
    <text evidence="7">The sequence shown here is derived from an EMBL/GenBank/DDBJ whole genome shotgun (WGS) entry which is preliminary data.</text>
</comment>
<keyword evidence="2 5" id="KW-0812">Transmembrane</keyword>
<proteinExistence type="predicted"/>
<dbReference type="Gene3D" id="1.20.1720.10">
    <property type="entry name" value="Multidrug resistance protein D"/>
    <property type="match status" value="1"/>
</dbReference>
<feature type="transmembrane region" description="Helical" evidence="5">
    <location>
        <begin position="143"/>
        <end position="164"/>
    </location>
</feature>
<sequence length="566" mass="60693">MVLYQDAMPSPPGSFDHTVETSAKHLGTGHEKVARLPPSDQDAILTGKKLAVSFIAILLAQSLTALDQTILATALPRIASDFNSFSLQGWVAASFTLSQTVFILFCGQLLRIFPAKWVLICSIIIFEAGSLLCALSQNVHQLIAGRAISGPGAAGIFVGMLQIVAQVTRLEDRPRLFGLFGANFALSSVIGPLLGGVFTDEISWRWCFFINLPLGGVFIVGVAFLLKASPPLGSDPAKRSVGEILQQTLRLDFLGAILVAGAVTCLVLALQWGGNTKLWGDKDVIVCFVLAGALTAAYIAWEIYMGERAMTPTAIYKSRSVWAILAYCILTRFSFLLFSYYIPVFYQAVWHHSATKSGIDLFPFMLALVLTVITAGQIVGKIGYLWPFLLVGPFFLAIGSGVLYTLNTSSSAKIIVCEILVGIGTGMGMQNSLLAIQVEFRDIPHLIGQATSMATFAQFLGSTLGLGVGEPVFASELGKFLRQYSPEAPAEIVKESPTAIYNELPTVMILGVVRSYAEALRIVFVLGVPVAGLALLSAFFIQNVKIEKMGQSTPAGAHADVEKAAV</sequence>